<keyword evidence="3" id="KW-1185">Reference proteome</keyword>
<evidence type="ECO:0000313" key="2">
    <source>
        <dbReference type="EMBL" id="KAJ6690383.1"/>
    </source>
</evidence>
<organism evidence="2 3">
    <name type="scientific">Salix viminalis</name>
    <name type="common">Common osier</name>
    <name type="synonym">Basket willow</name>
    <dbReference type="NCBI Taxonomy" id="40686"/>
    <lineage>
        <taxon>Eukaryota</taxon>
        <taxon>Viridiplantae</taxon>
        <taxon>Streptophyta</taxon>
        <taxon>Embryophyta</taxon>
        <taxon>Tracheophyta</taxon>
        <taxon>Spermatophyta</taxon>
        <taxon>Magnoliopsida</taxon>
        <taxon>eudicotyledons</taxon>
        <taxon>Gunneridae</taxon>
        <taxon>Pentapetalae</taxon>
        <taxon>rosids</taxon>
        <taxon>fabids</taxon>
        <taxon>Malpighiales</taxon>
        <taxon>Salicaceae</taxon>
        <taxon>Saliceae</taxon>
        <taxon>Salix</taxon>
    </lineage>
</organism>
<dbReference type="PANTHER" id="PTHR37721:SF1">
    <property type="entry name" value="OS05G0464200 PROTEIN"/>
    <property type="match status" value="1"/>
</dbReference>
<evidence type="ECO:0000313" key="3">
    <source>
        <dbReference type="Proteomes" id="UP001151529"/>
    </source>
</evidence>
<dbReference type="EMBL" id="JAPFFL010000012">
    <property type="protein sequence ID" value="KAJ6690383.1"/>
    <property type="molecule type" value="Genomic_DNA"/>
</dbReference>
<comment type="caution">
    <text evidence="2">The sequence shown here is derived from an EMBL/GenBank/DDBJ whole genome shotgun (WGS) entry which is preliminary data.</text>
</comment>
<accession>A0A9Q0PLB3</accession>
<sequence length="149" mass="16360">MSLRKINWKSCLSRNMVVIYGAAMASCRIRSGPAGHKRSVSLRTALRRTKFCTSDSSTCLSLPTWTLCSVSTTSCQLQTMEDKYQEREKRPGSARIPPRRGQIKARILRKLVQKVKKVVSVLAGLAKKGCGNGGSASTSTYTSEGHSDY</sequence>
<feature type="region of interest" description="Disordered" evidence="1">
    <location>
        <begin position="82"/>
        <end position="101"/>
    </location>
</feature>
<dbReference type="PROSITE" id="PS51257">
    <property type="entry name" value="PROKAR_LIPOPROTEIN"/>
    <property type="match status" value="1"/>
</dbReference>
<evidence type="ECO:0000256" key="1">
    <source>
        <dbReference type="SAM" id="MobiDB-lite"/>
    </source>
</evidence>
<protein>
    <submittedName>
        <fullName evidence="2">Uncharacterized protein</fullName>
    </submittedName>
</protein>
<dbReference type="PANTHER" id="PTHR37721">
    <property type="entry name" value="OS05G0464200 PROTEIN"/>
    <property type="match status" value="1"/>
</dbReference>
<gene>
    <name evidence="2" type="ORF">OIU85_006629</name>
</gene>
<reference evidence="2" key="2">
    <citation type="journal article" date="2023" name="Int. J. Mol. Sci.">
        <title>De Novo Assembly and Annotation of 11 Diverse Shrub Willow (Salix) Genomes Reveals Novel Gene Organization in Sex-Linked Regions.</title>
        <authorList>
            <person name="Hyden B."/>
            <person name="Feng K."/>
            <person name="Yates T.B."/>
            <person name="Jawdy S."/>
            <person name="Cereghino C."/>
            <person name="Smart L.B."/>
            <person name="Muchero W."/>
        </authorList>
    </citation>
    <scope>NUCLEOTIDE SEQUENCE [LARGE SCALE GENOMIC DNA]</scope>
    <source>
        <tissue evidence="2">Shoot tip</tissue>
    </source>
</reference>
<feature type="region of interest" description="Disordered" evidence="1">
    <location>
        <begin position="129"/>
        <end position="149"/>
    </location>
</feature>
<name>A0A9Q0PLB3_SALVM</name>
<dbReference type="Proteomes" id="UP001151529">
    <property type="component" value="Chromosome 8"/>
</dbReference>
<dbReference type="AlphaFoldDB" id="A0A9Q0PLB3"/>
<dbReference type="OrthoDB" id="1033413at2759"/>
<feature type="compositionally biased region" description="Basic and acidic residues" evidence="1">
    <location>
        <begin position="82"/>
        <end position="91"/>
    </location>
</feature>
<proteinExistence type="predicted"/>
<reference evidence="2" key="1">
    <citation type="submission" date="2022-11" db="EMBL/GenBank/DDBJ databases">
        <authorList>
            <person name="Hyden B.L."/>
            <person name="Feng K."/>
            <person name="Yates T."/>
            <person name="Jawdy S."/>
            <person name="Smart L.B."/>
            <person name="Muchero W."/>
        </authorList>
    </citation>
    <scope>NUCLEOTIDE SEQUENCE</scope>
    <source>
        <tissue evidence="2">Shoot tip</tissue>
    </source>
</reference>
<feature type="compositionally biased region" description="Polar residues" evidence="1">
    <location>
        <begin position="135"/>
        <end position="149"/>
    </location>
</feature>